<protein>
    <recommendedName>
        <fullName evidence="4">Tellurium resistance protein</fullName>
    </recommendedName>
</protein>
<feature type="compositionally biased region" description="Basic and acidic residues" evidence="1">
    <location>
        <begin position="9"/>
        <end position="21"/>
    </location>
</feature>
<name>A0A1G6GLJ2_9GAMM</name>
<organism evidence="2 3">
    <name type="scientific">Acinetobacter marinus</name>
    <dbReference type="NCBI Taxonomy" id="281375"/>
    <lineage>
        <taxon>Bacteria</taxon>
        <taxon>Pseudomonadati</taxon>
        <taxon>Pseudomonadota</taxon>
        <taxon>Gammaproteobacteria</taxon>
        <taxon>Moraxellales</taxon>
        <taxon>Moraxellaceae</taxon>
        <taxon>Acinetobacter</taxon>
    </lineage>
</organism>
<evidence type="ECO:0008006" key="4">
    <source>
        <dbReference type="Google" id="ProtNLM"/>
    </source>
</evidence>
<keyword evidence="3" id="KW-1185">Reference proteome</keyword>
<sequence length="301" mass="34207">MGISFKRSSRTDKQSDEKSTHDFNSSNHEGGVDQSKSDQAKYEQSAIIAIQRDILTPILNDPSKLSHYADAIIQDQQRLLAQANIAHSAELGRLIQNIIAQLNQSKKLFSAKKYHFLHRWFGVDLEHQAGSINFLKSLEKSIEQATVLSQCVYGEIMQSQQNFQLLEAKRVDMSQHIQAAEQFLQQSKQFASSAQYESFSIRLDKKINMLMTSQHATDLAMAQIQLNQNVAMSILDRFNEAKNVLIPLWYQQIRASHAGQSPAELEKLNRLREQLIRTLDIEHSQSQSTQAQQSPNATNIK</sequence>
<proteinExistence type="predicted"/>
<evidence type="ECO:0000313" key="3">
    <source>
        <dbReference type="Proteomes" id="UP000242317"/>
    </source>
</evidence>
<accession>A0A1G6GLJ2</accession>
<evidence type="ECO:0000313" key="2">
    <source>
        <dbReference type="EMBL" id="SDB82840.1"/>
    </source>
</evidence>
<dbReference type="AlphaFoldDB" id="A0A1G6GLJ2"/>
<feature type="region of interest" description="Disordered" evidence="1">
    <location>
        <begin position="282"/>
        <end position="301"/>
    </location>
</feature>
<dbReference type="EMBL" id="FMYK01000001">
    <property type="protein sequence ID" value="SDB82840.1"/>
    <property type="molecule type" value="Genomic_DNA"/>
</dbReference>
<feature type="region of interest" description="Disordered" evidence="1">
    <location>
        <begin position="1"/>
        <end position="38"/>
    </location>
</feature>
<dbReference type="Proteomes" id="UP000242317">
    <property type="component" value="Unassembled WGS sequence"/>
</dbReference>
<feature type="compositionally biased region" description="Low complexity" evidence="1">
    <location>
        <begin position="284"/>
        <end position="294"/>
    </location>
</feature>
<dbReference type="RefSeq" id="WP_092614548.1">
    <property type="nucleotide sequence ID" value="NZ_FMYK01000001.1"/>
</dbReference>
<reference evidence="3" key="1">
    <citation type="submission" date="2016-09" db="EMBL/GenBank/DDBJ databases">
        <authorList>
            <person name="Varghese N."/>
            <person name="Submissions S."/>
        </authorList>
    </citation>
    <scope>NUCLEOTIDE SEQUENCE [LARGE SCALE GENOMIC DNA]</scope>
    <source>
        <strain evidence="3">ANC 3699</strain>
    </source>
</reference>
<dbReference type="OrthoDB" id="6707209at2"/>
<evidence type="ECO:0000256" key="1">
    <source>
        <dbReference type="SAM" id="MobiDB-lite"/>
    </source>
</evidence>
<gene>
    <name evidence="2" type="ORF">SAMN05421749_101137</name>
</gene>